<gene>
    <name evidence="1" type="ORF">XdyCFBP7245_20715</name>
</gene>
<accession>A0A2S7BX94</accession>
<name>A0A2S7BX94_9XANT</name>
<proteinExistence type="predicted"/>
<protein>
    <submittedName>
        <fullName evidence="1">Uncharacterized protein</fullName>
    </submittedName>
</protein>
<evidence type="ECO:0000313" key="1">
    <source>
        <dbReference type="EMBL" id="PPU53943.1"/>
    </source>
</evidence>
<dbReference type="AlphaFoldDB" id="A0A2S7BX94"/>
<evidence type="ECO:0000313" key="2">
    <source>
        <dbReference type="Proteomes" id="UP000238908"/>
    </source>
</evidence>
<dbReference type="EMBL" id="MDEE01000049">
    <property type="protein sequence ID" value="PPU53943.1"/>
    <property type="molecule type" value="Genomic_DNA"/>
</dbReference>
<organism evidence="1 2">
    <name type="scientific">Xanthomonas dyei</name>
    <dbReference type="NCBI Taxonomy" id="743699"/>
    <lineage>
        <taxon>Bacteria</taxon>
        <taxon>Pseudomonadati</taxon>
        <taxon>Pseudomonadota</taxon>
        <taxon>Gammaproteobacteria</taxon>
        <taxon>Lysobacterales</taxon>
        <taxon>Lysobacteraceae</taxon>
        <taxon>Xanthomonas</taxon>
    </lineage>
</organism>
<reference evidence="1 2" key="1">
    <citation type="submission" date="2016-08" db="EMBL/GenBank/DDBJ databases">
        <authorList>
            <person name="Seilhamer J.J."/>
        </authorList>
    </citation>
    <scope>NUCLEOTIDE SEQUENCE [LARGE SCALE GENOMIC DNA]</scope>
    <source>
        <strain evidence="1 2">CFBP7245</strain>
    </source>
</reference>
<sequence length="101" mass="10792">MAQIGAVALLCATIVRVLMARDFLPGCVEGLQHQPADIGIGKIGCDTDLVMVLTIGQELVGLLACNRVRRPGLPEEFKIDTLACRSGGSYCDRGLERCCSQ</sequence>
<dbReference type="Proteomes" id="UP000238908">
    <property type="component" value="Unassembled WGS sequence"/>
</dbReference>
<comment type="caution">
    <text evidence="1">The sequence shown here is derived from an EMBL/GenBank/DDBJ whole genome shotgun (WGS) entry which is preliminary data.</text>
</comment>
<dbReference type="RefSeq" id="WP_104617309.1">
    <property type="nucleotide sequence ID" value="NZ_JBHLXZ010000052.1"/>
</dbReference>